<sequence>MTRQGHLVHILSHEFLGTESDYRHKDERTLSNSYLADEMRKLDLVKKLDADTRSKLTDLGFWKHDDIWEYGQLFADRFPDVNLS</sequence>
<dbReference type="AlphaFoldDB" id="A0A4P9ZSY8"/>
<dbReference type="Proteomes" id="UP000268162">
    <property type="component" value="Unassembled WGS sequence"/>
</dbReference>
<dbReference type="EMBL" id="ML002635">
    <property type="protein sequence ID" value="RKP36545.1"/>
    <property type="molecule type" value="Genomic_DNA"/>
</dbReference>
<name>A0A4P9ZSY8_9FUNG</name>
<accession>A0A4P9ZSY8</accession>
<organism evidence="1 2">
    <name type="scientific">Dimargaris cristalligena</name>
    <dbReference type="NCBI Taxonomy" id="215637"/>
    <lineage>
        <taxon>Eukaryota</taxon>
        <taxon>Fungi</taxon>
        <taxon>Fungi incertae sedis</taxon>
        <taxon>Zoopagomycota</taxon>
        <taxon>Kickxellomycotina</taxon>
        <taxon>Dimargaritomycetes</taxon>
        <taxon>Dimargaritales</taxon>
        <taxon>Dimargaritaceae</taxon>
        <taxon>Dimargaris</taxon>
    </lineage>
</organism>
<reference evidence="2" key="1">
    <citation type="journal article" date="2018" name="Nat. Microbiol.">
        <title>Leveraging single-cell genomics to expand the fungal tree of life.</title>
        <authorList>
            <person name="Ahrendt S.R."/>
            <person name="Quandt C.A."/>
            <person name="Ciobanu D."/>
            <person name="Clum A."/>
            <person name="Salamov A."/>
            <person name="Andreopoulos B."/>
            <person name="Cheng J.F."/>
            <person name="Woyke T."/>
            <person name="Pelin A."/>
            <person name="Henrissat B."/>
            <person name="Reynolds N.K."/>
            <person name="Benny G.L."/>
            <person name="Smith M.E."/>
            <person name="James T.Y."/>
            <person name="Grigoriev I.V."/>
        </authorList>
    </citation>
    <scope>NUCLEOTIDE SEQUENCE [LARGE SCALE GENOMIC DNA]</scope>
    <source>
        <strain evidence="2">RSA 468</strain>
    </source>
</reference>
<gene>
    <name evidence="1" type="ORF">BJ085DRAFT_37529</name>
</gene>
<evidence type="ECO:0000313" key="2">
    <source>
        <dbReference type="Proteomes" id="UP000268162"/>
    </source>
</evidence>
<evidence type="ECO:0000313" key="1">
    <source>
        <dbReference type="EMBL" id="RKP36545.1"/>
    </source>
</evidence>
<keyword evidence="2" id="KW-1185">Reference proteome</keyword>
<proteinExistence type="predicted"/>
<protein>
    <submittedName>
        <fullName evidence="1">Uncharacterized protein</fullName>
    </submittedName>
</protein>